<feature type="transmembrane region" description="Helical" evidence="1">
    <location>
        <begin position="49"/>
        <end position="70"/>
    </location>
</feature>
<gene>
    <name evidence="2" type="ORF">ACFSYC_06175</name>
</gene>
<protein>
    <submittedName>
        <fullName evidence="2">Uncharacterized protein</fullName>
    </submittedName>
</protein>
<dbReference type="Proteomes" id="UP001597601">
    <property type="component" value="Unassembled WGS sequence"/>
</dbReference>
<reference evidence="3" key="1">
    <citation type="journal article" date="2019" name="Int. J. Syst. Evol. Microbiol.">
        <title>The Global Catalogue of Microorganisms (GCM) 10K type strain sequencing project: providing services to taxonomists for standard genome sequencing and annotation.</title>
        <authorList>
            <consortium name="The Broad Institute Genomics Platform"/>
            <consortium name="The Broad Institute Genome Sequencing Center for Infectious Disease"/>
            <person name="Wu L."/>
            <person name="Ma J."/>
        </authorList>
    </citation>
    <scope>NUCLEOTIDE SEQUENCE [LARGE SCALE GENOMIC DNA]</scope>
    <source>
        <strain evidence="3">KCTC 52232</strain>
    </source>
</reference>
<proteinExistence type="predicted"/>
<keyword evidence="3" id="KW-1185">Reference proteome</keyword>
<comment type="caution">
    <text evidence="2">The sequence shown here is derived from an EMBL/GenBank/DDBJ whole genome shotgun (WGS) entry which is preliminary data.</text>
</comment>
<keyword evidence="1" id="KW-0812">Transmembrane</keyword>
<evidence type="ECO:0000313" key="3">
    <source>
        <dbReference type="Proteomes" id="UP001597601"/>
    </source>
</evidence>
<accession>A0ABW5XN72</accession>
<evidence type="ECO:0000256" key="1">
    <source>
        <dbReference type="SAM" id="Phobius"/>
    </source>
</evidence>
<name>A0ABW5XN72_9SPHI</name>
<dbReference type="RefSeq" id="WP_377124631.1">
    <property type="nucleotide sequence ID" value="NZ_JBHUON010000005.1"/>
</dbReference>
<evidence type="ECO:0000313" key="2">
    <source>
        <dbReference type="EMBL" id="MFD2864271.1"/>
    </source>
</evidence>
<sequence>MSFALMFFGGLNVYLLGKGYWWLKYAMSILFVLSYAKPSTWAYLAKLDTISLISTIFRTGINLWILWLLFKVPNQLTSNNKGPDLPEPL</sequence>
<dbReference type="EMBL" id="JBHUON010000005">
    <property type="protein sequence ID" value="MFD2864271.1"/>
    <property type="molecule type" value="Genomic_DNA"/>
</dbReference>
<keyword evidence="1" id="KW-0472">Membrane</keyword>
<organism evidence="2 3">
    <name type="scientific">Mucilaginibacter antarcticus</name>
    <dbReference type="NCBI Taxonomy" id="1855725"/>
    <lineage>
        <taxon>Bacteria</taxon>
        <taxon>Pseudomonadati</taxon>
        <taxon>Bacteroidota</taxon>
        <taxon>Sphingobacteriia</taxon>
        <taxon>Sphingobacteriales</taxon>
        <taxon>Sphingobacteriaceae</taxon>
        <taxon>Mucilaginibacter</taxon>
    </lineage>
</organism>
<feature type="transmembrane region" description="Helical" evidence="1">
    <location>
        <begin position="20"/>
        <end position="37"/>
    </location>
</feature>
<keyword evidence="1" id="KW-1133">Transmembrane helix</keyword>